<feature type="compositionally biased region" description="Low complexity" evidence="1">
    <location>
        <begin position="109"/>
        <end position="118"/>
    </location>
</feature>
<feature type="compositionally biased region" description="Polar residues" evidence="1">
    <location>
        <begin position="119"/>
        <end position="207"/>
    </location>
</feature>
<sequence>SWNGLGGKGIKRSPSATPAMAGTPPTVPGCSSPSVQPFLGHSRDPGAAPAALAIPAQPGIPHSQDPIHDPLSQEPLSQEPLPQGPLSQGTLPQEPLPQGPSPQGPLPQGPLSQVPLSQVPLSQGPLSQVPLSQVPLSQGPLSQVPLSQGPLSQVPLSQGPLSQVPLSQGPLSQGPLSQGPLSQGPLSQGPLSQDPLSQENPTHTGNKPHNYGKQRATITIPKLPRLTYPCRARMTVFSRESLVYLLSRWKRYSSSQRQVTSMEFPQSLTVWLLEKSSFFLGERLLRAGSAALLCWCRNGSTFPTKGAAGALLGPAPGFSLGFGDVLGSSGMGEA</sequence>
<dbReference type="AlphaFoldDB" id="H0YUM9"/>
<organism evidence="2 3">
    <name type="scientific">Taeniopygia guttata</name>
    <name type="common">Zebra finch</name>
    <name type="synonym">Poephila guttata</name>
    <dbReference type="NCBI Taxonomy" id="59729"/>
    <lineage>
        <taxon>Eukaryota</taxon>
        <taxon>Metazoa</taxon>
        <taxon>Chordata</taxon>
        <taxon>Craniata</taxon>
        <taxon>Vertebrata</taxon>
        <taxon>Euteleostomi</taxon>
        <taxon>Archelosauria</taxon>
        <taxon>Archosauria</taxon>
        <taxon>Dinosauria</taxon>
        <taxon>Saurischia</taxon>
        <taxon>Theropoda</taxon>
        <taxon>Coelurosauria</taxon>
        <taxon>Aves</taxon>
        <taxon>Neognathae</taxon>
        <taxon>Neoaves</taxon>
        <taxon>Telluraves</taxon>
        <taxon>Australaves</taxon>
        <taxon>Passeriformes</taxon>
        <taxon>Passeroidea</taxon>
        <taxon>Estrildidae</taxon>
        <taxon>Estrildinae</taxon>
        <taxon>Taeniopygia</taxon>
    </lineage>
</organism>
<evidence type="ECO:0000256" key="1">
    <source>
        <dbReference type="SAM" id="MobiDB-lite"/>
    </source>
</evidence>
<dbReference type="GeneTree" id="ENSGT01140000283122"/>
<dbReference type="InParanoid" id="H0YUM9"/>
<proteinExistence type="predicted"/>
<evidence type="ECO:0000313" key="2">
    <source>
        <dbReference type="Ensembl" id="ENSTGUP00000001998.2"/>
    </source>
</evidence>
<reference evidence="2" key="3">
    <citation type="submission" date="2025-09" db="UniProtKB">
        <authorList>
            <consortium name="Ensembl"/>
        </authorList>
    </citation>
    <scope>IDENTIFICATION</scope>
</reference>
<dbReference type="HOGENOM" id="CLU_090526_0_0_1"/>
<protein>
    <submittedName>
        <fullName evidence="2">Uncharacterized protein</fullName>
    </submittedName>
</protein>
<name>H0YUM9_TAEGU</name>
<keyword evidence="3" id="KW-1185">Reference proteome</keyword>
<evidence type="ECO:0000313" key="3">
    <source>
        <dbReference type="Proteomes" id="UP000007754"/>
    </source>
</evidence>
<dbReference type="STRING" id="59729.ENSTGUP00000024678"/>
<feature type="region of interest" description="Disordered" evidence="1">
    <location>
        <begin position="1"/>
        <end position="214"/>
    </location>
</feature>
<feature type="compositionally biased region" description="Low complexity" evidence="1">
    <location>
        <begin position="45"/>
        <end position="61"/>
    </location>
</feature>
<feature type="compositionally biased region" description="Pro residues" evidence="1">
    <location>
        <begin position="94"/>
        <end position="108"/>
    </location>
</feature>
<accession>H0YUM9</accession>
<dbReference type="Ensembl" id="ENSTGUT00000002016.2">
    <property type="protein sequence ID" value="ENSTGUP00000001998.2"/>
    <property type="gene ID" value="ENSTGUG00000001942.2"/>
</dbReference>
<reference evidence="2" key="2">
    <citation type="submission" date="2025-08" db="UniProtKB">
        <authorList>
            <consortium name="Ensembl"/>
        </authorList>
    </citation>
    <scope>IDENTIFICATION</scope>
</reference>
<reference evidence="2 3" key="1">
    <citation type="journal article" date="2010" name="Nature">
        <title>The genome of a songbird.</title>
        <authorList>
            <person name="Warren W.C."/>
            <person name="Clayton D.F."/>
            <person name="Ellegren H."/>
            <person name="Arnold A.P."/>
            <person name="Hillier L.W."/>
            <person name="Kunstner A."/>
            <person name="Searle S."/>
            <person name="White S."/>
            <person name="Vilella A.J."/>
            <person name="Fairley S."/>
            <person name="Heger A."/>
            <person name="Kong L."/>
            <person name="Ponting C.P."/>
            <person name="Jarvis E.D."/>
            <person name="Mello C.V."/>
            <person name="Minx P."/>
            <person name="Lovell P."/>
            <person name="Velho T.A."/>
            <person name="Ferris M."/>
            <person name="Balakrishnan C.N."/>
            <person name="Sinha S."/>
            <person name="Blatti C."/>
            <person name="London S.E."/>
            <person name="Li Y."/>
            <person name="Lin Y.C."/>
            <person name="George J."/>
            <person name="Sweedler J."/>
            <person name="Southey B."/>
            <person name="Gunaratne P."/>
            <person name="Watson M."/>
            <person name="Nam K."/>
            <person name="Backstrom N."/>
            <person name="Smeds L."/>
            <person name="Nabholz B."/>
            <person name="Itoh Y."/>
            <person name="Whitney O."/>
            <person name="Pfenning A.R."/>
            <person name="Howard J."/>
            <person name="Volker M."/>
            <person name="Skinner B.M."/>
            <person name="Griffin D.K."/>
            <person name="Ye L."/>
            <person name="McLaren W.M."/>
            <person name="Flicek P."/>
            <person name="Quesada V."/>
            <person name="Velasco G."/>
            <person name="Lopez-Otin C."/>
            <person name="Puente X.S."/>
            <person name="Olender T."/>
            <person name="Lancet D."/>
            <person name="Smit A.F."/>
            <person name="Hubley R."/>
            <person name="Konkel M.K."/>
            <person name="Walker J.A."/>
            <person name="Batzer M.A."/>
            <person name="Gu W."/>
            <person name="Pollock D.D."/>
            <person name="Chen L."/>
            <person name="Cheng Z."/>
            <person name="Eichler E.E."/>
            <person name="Stapley J."/>
            <person name="Slate J."/>
            <person name="Ekblom R."/>
            <person name="Birkhead T."/>
            <person name="Burke T."/>
            <person name="Burt D."/>
            <person name="Scharff C."/>
            <person name="Adam I."/>
            <person name="Richard H."/>
            <person name="Sultan M."/>
            <person name="Soldatov A."/>
            <person name="Lehrach H."/>
            <person name="Edwards S.V."/>
            <person name="Yang S.P."/>
            <person name="Li X."/>
            <person name="Graves T."/>
            <person name="Fulton L."/>
            <person name="Nelson J."/>
            <person name="Chinwalla A."/>
            <person name="Hou S."/>
            <person name="Mardis E.R."/>
            <person name="Wilson R.K."/>
        </authorList>
    </citation>
    <scope>NUCLEOTIDE SEQUENCE [LARGE SCALE GENOMIC DNA]</scope>
</reference>
<dbReference type="Proteomes" id="UP000007754">
    <property type="component" value="Chromosome 1A"/>
</dbReference>